<reference evidence="1" key="1">
    <citation type="submission" date="2014-05" db="EMBL/GenBank/DDBJ databases">
        <authorList>
            <person name="Chronopoulou M."/>
        </authorList>
    </citation>
    <scope>NUCLEOTIDE SEQUENCE</scope>
    <source>
        <tissue evidence="1">Whole organism</tissue>
    </source>
</reference>
<proteinExistence type="predicted"/>
<accession>A0A0K2SWQ6</accession>
<evidence type="ECO:0000313" key="1">
    <source>
        <dbReference type="EMBL" id="CDW17711.1"/>
    </source>
</evidence>
<organism evidence="1">
    <name type="scientific">Lepeophtheirus salmonis</name>
    <name type="common">Salmon louse</name>
    <name type="synonym">Caligus salmonis</name>
    <dbReference type="NCBI Taxonomy" id="72036"/>
    <lineage>
        <taxon>Eukaryota</taxon>
        <taxon>Metazoa</taxon>
        <taxon>Ecdysozoa</taxon>
        <taxon>Arthropoda</taxon>
        <taxon>Crustacea</taxon>
        <taxon>Multicrustacea</taxon>
        <taxon>Hexanauplia</taxon>
        <taxon>Copepoda</taxon>
        <taxon>Siphonostomatoida</taxon>
        <taxon>Caligidae</taxon>
        <taxon>Lepeophtheirus</taxon>
    </lineage>
</organism>
<feature type="non-terminal residue" evidence="1">
    <location>
        <position position="1"/>
    </location>
</feature>
<dbReference type="AlphaFoldDB" id="A0A0K2SWQ6"/>
<sequence>RHLLERKFCLDQCHPIHTTKVIKSSLDSAIHSTLWVIEAIFSVFIERCARVLFFTSLTCPNSSIFPRQFHYCGLARCFATKNVLVLRTVSDRFS</sequence>
<feature type="non-terminal residue" evidence="1">
    <location>
        <position position="94"/>
    </location>
</feature>
<name>A0A0K2SWQ6_LEPSM</name>
<dbReference type="EMBL" id="HACA01000350">
    <property type="protein sequence ID" value="CDW17711.1"/>
    <property type="molecule type" value="Transcribed_RNA"/>
</dbReference>
<protein>
    <submittedName>
        <fullName evidence="1">Uncharacterized protein</fullName>
    </submittedName>
</protein>